<proteinExistence type="predicted"/>
<feature type="transmembrane region" description="Helical" evidence="1">
    <location>
        <begin position="16"/>
        <end position="35"/>
    </location>
</feature>
<dbReference type="RefSeq" id="WP_009857120.1">
    <property type="nucleotide sequence ID" value="NZ_JAAOCD010000005.1"/>
</dbReference>
<keyword evidence="1" id="KW-0812">Transmembrane</keyword>
<dbReference type="NCBIfam" id="TIGR03054">
    <property type="entry name" value="photo_alph_chp1"/>
    <property type="match status" value="1"/>
</dbReference>
<gene>
    <name evidence="2" type="ORF">G7087_11885</name>
</gene>
<reference evidence="2 3" key="1">
    <citation type="submission" date="2020-03" db="EMBL/GenBank/DDBJ databases">
        <title>Rubrivivax benzoatilyticus JA2 (sequenced after 10 years sub-culturing).</title>
        <authorList>
            <person name="Gupta D."/>
            <person name="Chintalapati S."/>
            <person name="Chintalapati V.R."/>
        </authorList>
    </citation>
    <scope>NUCLEOTIDE SEQUENCE [LARGE SCALE GENOMIC DNA]</scope>
    <source>
        <strain evidence="2 3">JA2-Mal</strain>
    </source>
</reference>
<accession>A0ABX0HWU2</accession>
<keyword evidence="1" id="KW-1133">Transmembrane helix</keyword>
<sequence>MSDTTSRSNDLPRTPLIAIGVLLVAVIVGVAAVRLSGQSIRAPDGDAVATRALRFEDRPDGSIAVIDARDGALLESVQGEAGFLRGALRALARERMKRGLGPEQAFELVARNDGRLTLMDPATGERIDLESFGPTNAGVFARLLNVEPQPASAR</sequence>
<name>A0ABX0HWU2_9BURK</name>
<dbReference type="EMBL" id="JAAOCD010000005">
    <property type="protein sequence ID" value="NHK99078.1"/>
    <property type="molecule type" value="Genomic_DNA"/>
</dbReference>
<dbReference type="InterPro" id="IPR017495">
    <property type="entry name" value="PuhC"/>
</dbReference>
<keyword evidence="3" id="KW-1185">Reference proteome</keyword>
<keyword evidence="1" id="KW-0472">Membrane</keyword>
<evidence type="ECO:0000313" key="2">
    <source>
        <dbReference type="EMBL" id="NHK99078.1"/>
    </source>
</evidence>
<protein>
    <submittedName>
        <fullName evidence="2">Photosynthetic complex assembly protein PuhC</fullName>
    </submittedName>
</protein>
<evidence type="ECO:0000256" key="1">
    <source>
        <dbReference type="SAM" id="Phobius"/>
    </source>
</evidence>
<dbReference type="Proteomes" id="UP000802098">
    <property type="component" value="Unassembled WGS sequence"/>
</dbReference>
<evidence type="ECO:0000313" key="3">
    <source>
        <dbReference type="Proteomes" id="UP000802098"/>
    </source>
</evidence>
<organism evidence="2 3">
    <name type="scientific">Rubrivivax benzoatilyticus</name>
    <dbReference type="NCBI Taxonomy" id="316997"/>
    <lineage>
        <taxon>Bacteria</taxon>
        <taxon>Pseudomonadati</taxon>
        <taxon>Pseudomonadota</taxon>
        <taxon>Betaproteobacteria</taxon>
        <taxon>Burkholderiales</taxon>
        <taxon>Sphaerotilaceae</taxon>
        <taxon>Rubrivivax</taxon>
    </lineage>
</organism>
<comment type="caution">
    <text evidence="2">The sequence shown here is derived from an EMBL/GenBank/DDBJ whole genome shotgun (WGS) entry which is preliminary data.</text>
</comment>